<organism evidence="7 8">
    <name type="scientific">Sphingomonas rosea</name>
    <dbReference type="NCBI Taxonomy" id="335605"/>
    <lineage>
        <taxon>Bacteria</taxon>
        <taxon>Pseudomonadati</taxon>
        <taxon>Pseudomonadota</taxon>
        <taxon>Alphaproteobacteria</taxon>
        <taxon>Sphingomonadales</taxon>
        <taxon>Sphingomonadaceae</taxon>
        <taxon>Sphingomonas</taxon>
    </lineage>
</organism>
<keyword evidence="3" id="KW-1133">Transmembrane helix</keyword>
<keyword evidence="2" id="KW-0812">Transmembrane</keyword>
<dbReference type="Proteomes" id="UP001424459">
    <property type="component" value="Unassembled WGS sequence"/>
</dbReference>
<feature type="compositionally biased region" description="Gly residues" evidence="5">
    <location>
        <begin position="113"/>
        <end position="143"/>
    </location>
</feature>
<feature type="domain" description="TonB C-terminal" evidence="6">
    <location>
        <begin position="158"/>
        <end position="227"/>
    </location>
</feature>
<evidence type="ECO:0000256" key="2">
    <source>
        <dbReference type="ARBA" id="ARBA00022692"/>
    </source>
</evidence>
<dbReference type="InterPro" id="IPR006260">
    <property type="entry name" value="TonB/TolA_C"/>
</dbReference>
<dbReference type="InterPro" id="IPR037682">
    <property type="entry name" value="TonB_C"/>
</dbReference>
<dbReference type="SUPFAM" id="SSF74653">
    <property type="entry name" value="TolA/TonB C-terminal domain"/>
    <property type="match status" value="1"/>
</dbReference>
<evidence type="ECO:0000313" key="8">
    <source>
        <dbReference type="Proteomes" id="UP001424459"/>
    </source>
</evidence>
<dbReference type="EMBL" id="BAABBR010000001">
    <property type="protein sequence ID" value="GAA4027724.1"/>
    <property type="molecule type" value="Genomic_DNA"/>
</dbReference>
<dbReference type="Gene3D" id="3.30.1150.10">
    <property type="match status" value="1"/>
</dbReference>
<feature type="compositionally biased region" description="Pro residues" evidence="5">
    <location>
        <begin position="76"/>
        <end position="92"/>
    </location>
</feature>
<protein>
    <recommendedName>
        <fullName evidence="6">TonB C-terminal domain-containing protein</fullName>
    </recommendedName>
</protein>
<feature type="region of interest" description="Disordered" evidence="5">
    <location>
        <begin position="38"/>
        <end position="151"/>
    </location>
</feature>
<keyword evidence="4" id="KW-0472">Membrane</keyword>
<evidence type="ECO:0000256" key="3">
    <source>
        <dbReference type="ARBA" id="ARBA00022989"/>
    </source>
</evidence>
<reference evidence="8" key="1">
    <citation type="journal article" date="2019" name="Int. J. Syst. Evol. Microbiol.">
        <title>The Global Catalogue of Microorganisms (GCM) 10K type strain sequencing project: providing services to taxonomists for standard genome sequencing and annotation.</title>
        <authorList>
            <consortium name="The Broad Institute Genomics Platform"/>
            <consortium name="The Broad Institute Genome Sequencing Center for Infectious Disease"/>
            <person name="Wu L."/>
            <person name="Ma J."/>
        </authorList>
    </citation>
    <scope>NUCLEOTIDE SEQUENCE [LARGE SCALE GENOMIC DNA]</scope>
    <source>
        <strain evidence="8">JCM 17564</strain>
    </source>
</reference>
<evidence type="ECO:0000313" key="7">
    <source>
        <dbReference type="EMBL" id="GAA4027724.1"/>
    </source>
</evidence>
<dbReference type="Pfam" id="PF03544">
    <property type="entry name" value="TonB_C"/>
    <property type="match status" value="1"/>
</dbReference>
<evidence type="ECO:0000256" key="5">
    <source>
        <dbReference type="SAM" id="MobiDB-lite"/>
    </source>
</evidence>
<keyword evidence="8" id="KW-1185">Reference proteome</keyword>
<evidence type="ECO:0000256" key="1">
    <source>
        <dbReference type="ARBA" id="ARBA00004167"/>
    </source>
</evidence>
<sequence>MGAVVLVHAGILAALLTLGPGKAVLEAVNPLKVFDVLPDPPPPPPPPPAIQESKKLPKPEGASAPPAKKAEATPIVKPPPKVVLPPPPPPVVAAPTPGTGAAPSQGAAPVDGPGTGAGGTGNGTGSGGSGSGPGGGGSGGQGVGPSVIDSTKLTGRSYPAAVLRAWPRGRRVLVAVRVQVDGRATDCKINGSSGDPNVDAWTCRLVEERVRFKPALDDNGRPYVRWYGYIQAPVNF</sequence>
<comment type="subcellular location">
    <subcellularLocation>
        <location evidence="1">Membrane</location>
        <topology evidence="1">Single-pass membrane protein</topology>
    </subcellularLocation>
</comment>
<proteinExistence type="predicted"/>
<accession>A0ABP7TKN1</accession>
<gene>
    <name evidence="7" type="ORF">GCM10022281_03050</name>
</gene>
<feature type="compositionally biased region" description="Pro residues" evidence="5">
    <location>
        <begin position="38"/>
        <end position="49"/>
    </location>
</feature>
<evidence type="ECO:0000256" key="4">
    <source>
        <dbReference type="ARBA" id="ARBA00023136"/>
    </source>
</evidence>
<evidence type="ECO:0000259" key="6">
    <source>
        <dbReference type="Pfam" id="PF03544"/>
    </source>
</evidence>
<comment type="caution">
    <text evidence="7">The sequence shown here is derived from an EMBL/GenBank/DDBJ whole genome shotgun (WGS) entry which is preliminary data.</text>
</comment>
<dbReference type="NCBIfam" id="TIGR01352">
    <property type="entry name" value="tonB_Cterm"/>
    <property type="match status" value="1"/>
</dbReference>
<name>A0ABP7TKN1_9SPHN</name>
<feature type="compositionally biased region" description="Low complexity" evidence="5">
    <location>
        <begin position="93"/>
        <end position="112"/>
    </location>
</feature>